<keyword evidence="3" id="KW-1185">Reference proteome</keyword>
<evidence type="ECO:0000313" key="3">
    <source>
        <dbReference type="Proteomes" id="UP000663828"/>
    </source>
</evidence>
<proteinExistence type="predicted"/>
<dbReference type="EMBL" id="CAJNOR010001155">
    <property type="protein sequence ID" value="CAF1086874.1"/>
    <property type="molecule type" value="Genomic_DNA"/>
</dbReference>
<protein>
    <submittedName>
        <fullName evidence="2">Uncharacterized protein</fullName>
    </submittedName>
</protein>
<name>A0A814N565_ADIRI</name>
<organism evidence="2 3">
    <name type="scientific">Adineta ricciae</name>
    <name type="common">Rotifer</name>
    <dbReference type="NCBI Taxonomy" id="249248"/>
    <lineage>
        <taxon>Eukaryota</taxon>
        <taxon>Metazoa</taxon>
        <taxon>Spiralia</taxon>
        <taxon>Gnathifera</taxon>
        <taxon>Rotifera</taxon>
        <taxon>Eurotatoria</taxon>
        <taxon>Bdelloidea</taxon>
        <taxon>Adinetida</taxon>
        <taxon>Adinetidae</taxon>
        <taxon>Adineta</taxon>
    </lineage>
</organism>
<comment type="caution">
    <text evidence="2">The sequence shown here is derived from an EMBL/GenBank/DDBJ whole genome shotgun (WGS) entry which is preliminary data.</text>
</comment>
<feature type="non-terminal residue" evidence="2">
    <location>
        <position position="1"/>
    </location>
</feature>
<evidence type="ECO:0000256" key="1">
    <source>
        <dbReference type="SAM" id="MobiDB-lite"/>
    </source>
</evidence>
<dbReference type="AlphaFoldDB" id="A0A814N565"/>
<reference evidence="2" key="1">
    <citation type="submission" date="2021-02" db="EMBL/GenBank/DDBJ databases">
        <authorList>
            <person name="Nowell W R."/>
        </authorList>
    </citation>
    <scope>NUCLEOTIDE SEQUENCE</scope>
</reference>
<sequence>AVKNEKDDDDRFLKAFKDVPREKWMIFRDPVRDLPKNLDAPPTAPPPTTKTPAKKPKSNPK</sequence>
<dbReference type="Proteomes" id="UP000663828">
    <property type="component" value="Unassembled WGS sequence"/>
</dbReference>
<accession>A0A814N565</accession>
<evidence type="ECO:0000313" key="2">
    <source>
        <dbReference type="EMBL" id="CAF1086874.1"/>
    </source>
</evidence>
<feature type="region of interest" description="Disordered" evidence="1">
    <location>
        <begin position="30"/>
        <end position="61"/>
    </location>
</feature>
<gene>
    <name evidence="2" type="ORF">XAT740_LOCUS17621</name>
</gene>
<feature type="compositionally biased region" description="Basic residues" evidence="1">
    <location>
        <begin position="52"/>
        <end position="61"/>
    </location>
</feature>